<gene>
    <name evidence="1" type="ORF">H5410_003248</name>
</gene>
<accession>A0A9J6B4I6</accession>
<dbReference type="Proteomes" id="UP000824120">
    <property type="component" value="Chromosome 1"/>
</dbReference>
<keyword evidence="2" id="KW-1185">Reference proteome</keyword>
<name>A0A9J6B4I6_SOLCO</name>
<reference evidence="1 2" key="1">
    <citation type="submission" date="2020-09" db="EMBL/GenBank/DDBJ databases">
        <title>De no assembly of potato wild relative species, Solanum commersonii.</title>
        <authorList>
            <person name="Cho K."/>
        </authorList>
    </citation>
    <scope>NUCLEOTIDE SEQUENCE [LARGE SCALE GENOMIC DNA]</scope>
    <source>
        <strain evidence="1">LZ3.2</strain>
        <tissue evidence="1">Leaf</tissue>
    </source>
</reference>
<feature type="non-terminal residue" evidence="1">
    <location>
        <position position="1"/>
    </location>
</feature>
<proteinExistence type="predicted"/>
<dbReference type="EMBL" id="JACXVP010000001">
    <property type="protein sequence ID" value="KAG5631531.1"/>
    <property type="molecule type" value="Genomic_DNA"/>
</dbReference>
<sequence>TPSDHGGSETILFCGLGPLGNRPSKSGSIGSIKLPYNLLVVCPRCLGHPVALIHPINLPLPSTHHLFGSPSTGVGSSFRGPGTESKLVALSDEAACSLSPEPM</sequence>
<feature type="non-terminal residue" evidence="1">
    <location>
        <position position="103"/>
    </location>
</feature>
<comment type="caution">
    <text evidence="1">The sequence shown here is derived from an EMBL/GenBank/DDBJ whole genome shotgun (WGS) entry which is preliminary data.</text>
</comment>
<organism evidence="1 2">
    <name type="scientific">Solanum commersonii</name>
    <name type="common">Commerson's wild potato</name>
    <name type="synonym">Commerson's nightshade</name>
    <dbReference type="NCBI Taxonomy" id="4109"/>
    <lineage>
        <taxon>Eukaryota</taxon>
        <taxon>Viridiplantae</taxon>
        <taxon>Streptophyta</taxon>
        <taxon>Embryophyta</taxon>
        <taxon>Tracheophyta</taxon>
        <taxon>Spermatophyta</taxon>
        <taxon>Magnoliopsida</taxon>
        <taxon>eudicotyledons</taxon>
        <taxon>Gunneridae</taxon>
        <taxon>Pentapetalae</taxon>
        <taxon>asterids</taxon>
        <taxon>lamiids</taxon>
        <taxon>Solanales</taxon>
        <taxon>Solanaceae</taxon>
        <taxon>Solanoideae</taxon>
        <taxon>Solaneae</taxon>
        <taxon>Solanum</taxon>
    </lineage>
</organism>
<protein>
    <submittedName>
        <fullName evidence="1">Uncharacterized protein</fullName>
    </submittedName>
</protein>
<evidence type="ECO:0000313" key="1">
    <source>
        <dbReference type="EMBL" id="KAG5631531.1"/>
    </source>
</evidence>
<dbReference type="AlphaFoldDB" id="A0A9J6B4I6"/>
<evidence type="ECO:0000313" key="2">
    <source>
        <dbReference type="Proteomes" id="UP000824120"/>
    </source>
</evidence>